<feature type="chain" id="PRO_5005804861" description="LmbE-like protein" evidence="1">
    <location>
        <begin position="22"/>
        <end position="273"/>
    </location>
</feature>
<proteinExistence type="predicted"/>
<keyword evidence="1" id="KW-0732">Signal</keyword>
<protein>
    <recommendedName>
        <fullName evidence="4">LmbE-like protein</fullName>
    </recommendedName>
</protein>
<dbReference type="SUPFAM" id="SSF102588">
    <property type="entry name" value="LmbE-like"/>
    <property type="match status" value="1"/>
</dbReference>
<feature type="signal peptide" evidence="1">
    <location>
        <begin position="1"/>
        <end position="21"/>
    </location>
</feature>
<evidence type="ECO:0000256" key="1">
    <source>
        <dbReference type="SAM" id="SignalP"/>
    </source>
</evidence>
<reference evidence="2 3" key="1">
    <citation type="submission" date="2015-09" db="EMBL/GenBank/DDBJ databases">
        <title>Complete genome sequence of a benzo[a]pyrene-degrading bacterium Altererythrobacter epoxidivorans CGMCC 1.7731T.</title>
        <authorList>
            <person name="Li Z."/>
            <person name="Cheng H."/>
            <person name="Huo Y."/>
            <person name="Xu X."/>
        </authorList>
    </citation>
    <scope>NUCLEOTIDE SEQUENCE [LARGE SCALE GENOMIC DNA]</scope>
    <source>
        <strain evidence="2 3">CGMCC 1.7731</strain>
    </source>
</reference>
<dbReference type="GO" id="GO:0016811">
    <property type="term" value="F:hydrolase activity, acting on carbon-nitrogen (but not peptide) bonds, in linear amides"/>
    <property type="evidence" value="ECO:0007669"/>
    <property type="project" value="TreeGrafter"/>
</dbReference>
<organism evidence="2 3">
    <name type="scientific">Altererythrobacter epoxidivorans</name>
    <dbReference type="NCBI Taxonomy" id="361183"/>
    <lineage>
        <taxon>Bacteria</taxon>
        <taxon>Pseudomonadati</taxon>
        <taxon>Pseudomonadota</taxon>
        <taxon>Alphaproteobacteria</taxon>
        <taxon>Sphingomonadales</taxon>
        <taxon>Erythrobacteraceae</taxon>
        <taxon>Altererythrobacter</taxon>
    </lineage>
</organism>
<dbReference type="STRING" id="361183.AMC99_02306"/>
<sequence length="273" mass="28998">MKRALLAVGTAIFCLSAPAAALQEGPDPAPAPAEPNALVIFAHPDDEVTIGPLLARITRGGGQVTIVYATSGDQGPGVSGMEKGDALAKVREGEARCTATALGAGEPVFLRLGDGTLASDAHFPDSAASKLLVKIRALVADHTPDVILTWGPDGGYGHPDHRMVSALVTQHVQMMQEGRPSLFYPAIRNGTLPPVPELQRWETTAPDLVSTHVDYTAEDLSAAAKALDCHRTQFDEETRKGLIPLFDQSIWQGEIHLKHGYPEPVVPPETAED</sequence>
<dbReference type="EMBL" id="CP012669">
    <property type="protein sequence ID" value="ALE17581.1"/>
    <property type="molecule type" value="Genomic_DNA"/>
</dbReference>
<dbReference type="InterPro" id="IPR003737">
    <property type="entry name" value="GlcNAc_PI_deacetylase-related"/>
</dbReference>
<keyword evidence="3" id="KW-1185">Reference proteome</keyword>
<dbReference type="AlphaFoldDB" id="A0A0M5L346"/>
<dbReference type="Proteomes" id="UP000057938">
    <property type="component" value="Chromosome"/>
</dbReference>
<evidence type="ECO:0000313" key="3">
    <source>
        <dbReference type="Proteomes" id="UP000057938"/>
    </source>
</evidence>
<dbReference type="Pfam" id="PF02585">
    <property type="entry name" value="PIG-L"/>
    <property type="match status" value="1"/>
</dbReference>
<dbReference type="PANTHER" id="PTHR12993:SF11">
    <property type="entry name" value="N-ACETYLGLUCOSAMINYL-PHOSPHATIDYLINOSITOL DE-N-ACETYLASE"/>
    <property type="match status" value="1"/>
</dbReference>
<name>A0A0M5L346_9SPHN</name>
<dbReference type="PATRIC" id="fig|361183.4.peg.2265"/>
<dbReference type="Gene3D" id="3.40.50.10320">
    <property type="entry name" value="LmbE-like"/>
    <property type="match status" value="1"/>
</dbReference>
<evidence type="ECO:0008006" key="4">
    <source>
        <dbReference type="Google" id="ProtNLM"/>
    </source>
</evidence>
<gene>
    <name evidence="2" type="ORF">AMC99_02306</name>
</gene>
<dbReference type="InterPro" id="IPR024078">
    <property type="entry name" value="LmbE-like_dom_sf"/>
</dbReference>
<accession>A0A0M5L346</accession>
<dbReference type="PANTHER" id="PTHR12993">
    <property type="entry name" value="N-ACETYLGLUCOSAMINYL-PHOSPHATIDYLINOSITOL DE-N-ACETYLASE-RELATED"/>
    <property type="match status" value="1"/>
</dbReference>
<dbReference type="RefSeq" id="WP_198143524.1">
    <property type="nucleotide sequence ID" value="NZ_CP012669.1"/>
</dbReference>
<dbReference type="KEGG" id="aep:AMC99_02306"/>
<evidence type="ECO:0000313" key="2">
    <source>
        <dbReference type="EMBL" id="ALE17581.1"/>
    </source>
</evidence>